<dbReference type="GO" id="GO:0006644">
    <property type="term" value="P:phospholipid metabolic process"/>
    <property type="evidence" value="ECO:0007669"/>
    <property type="project" value="InterPro"/>
</dbReference>
<dbReference type="SUPFAM" id="SSF48317">
    <property type="entry name" value="Acid phosphatase/Vanadium-dependent haloperoxidase"/>
    <property type="match status" value="1"/>
</dbReference>
<sequence length="305" mass="33511">MPEARPSSRCLSFYSALHYEWVAIVVVGLLLPAAMNAWIPPHVRPVDLRDPAVQYPYKRPTVTAAAALLVAWLVPPLSWLVMASLRDWMAQGDTASGGGWERSGSVAPGAEDSTLPQDRQAWREFCAGLAEANGLTALLTIWVKCAAGRPRPHFAAVCKAYQDEVLRMGCTGDPMLVHEARKAFPSGHASISAAAATYLTCWIDHVCPQWFPHSPRQMRWIRRLGALLPMTYAVAMAMTRVRDYHHDYVDVLAGLVLGAYVGHLVYRVRYGPHLRMNAAACGVSEEAMSALDKHRHTPPPPGAEV</sequence>
<feature type="domain" description="Phosphatidic acid phosphatase type 2/haloperoxidase" evidence="7">
    <location>
        <begin position="127"/>
        <end position="266"/>
    </location>
</feature>
<dbReference type="GO" id="GO:0008195">
    <property type="term" value="F:phosphatidate phosphatase activity"/>
    <property type="evidence" value="ECO:0007669"/>
    <property type="project" value="TreeGrafter"/>
</dbReference>
<evidence type="ECO:0000256" key="3">
    <source>
        <dbReference type="ARBA" id="ARBA00022692"/>
    </source>
</evidence>
<reference evidence="8 9" key="1">
    <citation type="submission" date="2022-07" db="EMBL/GenBank/DDBJ databases">
        <title>Genome-wide signatures of adaptation to extreme environments.</title>
        <authorList>
            <person name="Cho C.H."/>
            <person name="Yoon H.S."/>
        </authorList>
    </citation>
    <scope>NUCLEOTIDE SEQUENCE [LARGE SCALE GENOMIC DNA]</scope>
    <source>
        <strain evidence="8 9">DBV 063 E5</strain>
    </source>
</reference>
<proteinExistence type="inferred from homology"/>
<dbReference type="PANTHER" id="PTHR10165:SF35">
    <property type="entry name" value="RE23632P"/>
    <property type="match status" value="1"/>
</dbReference>
<feature type="transmembrane region" description="Helical" evidence="6">
    <location>
        <begin position="61"/>
        <end position="81"/>
    </location>
</feature>
<dbReference type="Pfam" id="PF01569">
    <property type="entry name" value="PAP2"/>
    <property type="match status" value="1"/>
</dbReference>
<keyword evidence="5 6" id="KW-0472">Membrane</keyword>
<evidence type="ECO:0000313" key="8">
    <source>
        <dbReference type="EMBL" id="KAK4534428.1"/>
    </source>
</evidence>
<dbReference type="GO" id="GO:0016020">
    <property type="term" value="C:membrane"/>
    <property type="evidence" value="ECO:0007669"/>
    <property type="project" value="UniProtKB-SubCell"/>
</dbReference>
<keyword evidence="3 6" id="KW-0812">Transmembrane</keyword>
<evidence type="ECO:0000256" key="5">
    <source>
        <dbReference type="ARBA" id="ARBA00023136"/>
    </source>
</evidence>
<dbReference type="Gene3D" id="1.20.144.10">
    <property type="entry name" value="Phosphatidic acid phosphatase type 2/haloperoxidase"/>
    <property type="match status" value="1"/>
</dbReference>
<dbReference type="Proteomes" id="UP001301350">
    <property type="component" value="Unassembled WGS sequence"/>
</dbReference>
<evidence type="ECO:0000313" key="9">
    <source>
        <dbReference type="Proteomes" id="UP001301350"/>
    </source>
</evidence>
<keyword evidence="9" id="KW-1185">Reference proteome</keyword>
<dbReference type="InterPro" id="IPR000326">
    <property type="entry name" value="PAP2/HPO"/>
</dbReference>
<evidence type="ECO:0000256" key="1">
    <source>
        <dbReference type="ARBA" id="ARBA00004141"/>
    </source>
</evidence>
<evidence type="ECO:0000256" key="6">
    <source>
        <dbReference type="SAM" id="Phobius"/>
    </source>
</evidence>
<protein>
    <recommendedName>
        <fullName evidence="7">Phosphatidic acid phosphatase type 2/haloperoxidase domain-containing protein</fullName>
    </recommendedName>
</protein>
<evidence type="ECO:0000259" key="7">
    <source>
        <dbReference type="SMART" id="SM00014"/>
    </source>
</evidence>
<feature type="transmembrane region" description="Helical" evidence="6">
    <location>
        <begin position="21"/>
        <end position="41"/>
    </location>
</feature>
<comment type="caution">
    <text evidence="8">The sequence shown here is derived from an EMBL/GenBank/DDBJ whole genome shotgun (WGS) entry which is preliminary data.</text>
</comment>
<gene>
    <name evidence="8" type="ORF">CDCA_CDCA01G0453</name>
</gene>
<dbReference type="GO" id="GO:0046839">
    <property type="term" value="P:phospholipid dephosphorylation"/>
    <property type="evidence" value="ECO:0007669"/>
    <property type="project" value="TreeGrafter"/>
</dbReference>
<feature type="transmembrane region" description="Helical" evidence="6">
    <location>
        <begin position="224"/>
        <end position="242"/>
    </location>
</feature>
<dbReference type="SMART" id="SM00014">
    <property type="entry name" value="acidPPc"/>
    <property type="match status" value="1"/>
</dbReference>
<feature type="transmembrane region" description="Helical" evidence="6">
    <location>
        <begin position="248"/>
        <end position="266"/>
    </location>
</feature>
<dbReference type="EMBL" id="JANCYW010000001">
    <property type="protein sequence ID" value="KAK4534428.1"/>
    <property type="molecule type" value="Genomic_DNA"/>
</dbReference>
<keyword evidence="4 6" id="KW-1133">Transmembrane helix</keyword>
<dbReference type="AlphaFoldDB" id="A0AAV9IQY0"/>
<name>A0AAV9IQY0_CYACA</name>
<evidence type="ECO:0000256" key="4">
    <source>
        <dbReference type="ARBA" id="ARBA00022989"/>
    </source>
</evidence>
<comment type="similarity">
    <text evidence="2">Belongs to the PA-phosphatase related phosphoesterase family.</text>
</comment>
<dbReference type="InterPro" id="IPR043216">
    <property type="entry name" value="PAP-like"/>
</dbReference>
<dbReference type="PANTHER" id="PTHR10165">
    <property type="entry name" value="LIPID PHOSPHATE PHOSPHATASE"/>
    <property type="match status" value="1"/>
</dbReference>
<evidence type="ECO:0000256" key="2">
    <source>
        <dbReference type="ARBA" id="ARBA00008816"/>
    </source>
</evidence>
<organism evidence="8 9">
    <name type="scientific">Cyanidium caldarium</name>
    <name type="common">Red alga</name>
    <dbReference type="NCBI Taxonomy" id="2771"/>
    <lineage>
        <taxon>Eukaryota</taxon>
        <taxon>Rhodophyta</taxon>
        <taxon>Bangiophyceae</taxon>
        <taxon>Cyanidiales</taxon>
        <taxon>Cyanidiaceae</taxon>
        <taxon>Cyanidium</taxon>
    </lineage>
</organism>
<accession>A0AAV9IQY0</accession>
<comment type="subcellular location">
    <subcellularLocation>
        <location evidence="1">Membrane</location>
        <topology evidence="1">Multi-pass membrane protein</topology>
    </subcellularLocation>
</comment>
<dbReference type="InterPro" id="IPR036938">
    <property type="entry name" value="PAP2/HPO_sf"/>
</dbReference>